<evidence type="ECO:0000313" key="2">
    <source>
        <dbReference type="Proteomes" id="UP001501183"/>
    </source>
</evidence>
<accession>A0ABP8NPU6</accession>
<sequence length="83" mass="9065">MRIPKFSGRGLVPLRILASVGPVFRGAYAFGAPMGFVASRFRLLRGLPFRFSLDDHGPQHYIAALTPRGTPNEFGDAPLIPAR</sequence>
<evidence type="ECO:0000313" key="1">
    <source>
        <dbReference type="EMBL" id="GAA4470856.1"/>
    </source>
</evidence>
<keyword evidence="2" id="KW-1185">Reference proteome</keyword>
<reference evidence="2" key="1">
    <citation type="journal article" date="2019" name="Int. J. Syst. Evol. Microbiol.">
        <title>The Global Catalogue of Microorganisms (GCM) 10K type strain sequencing project: providing services to taxonomists for standard genome sequencing and annotation.</title>
        <authorList>
            <consortium name="The Broad Institute Genomics Platform"/>
            <consortium name="The Broad Institute Genome Sequencing Center for Infectious Disease"/>
            <person name="Wu L."/>
            <person name="Ma J."/>
        </authorList>
    </citation>
    <scope>NUCLEOTIDE SEQUENCE [LARGE SCALE GENOMIC DNA]</scope>
    <source>
        <strain evidence="2">JCM 32206</strain>
    </source>
</reference>
<comment type="caution">
    <text evidence="1">The sequence shown here is derived from an EMBL/GenBank/DDBJ whole genome shotgun (WGS) entry which is preliminary data.</text>
</comment>
<dbReference type="EMBL" id="BAABFB010000005">
    <property type="protein sequence ID" value="GAA4470856.1"/>
    <property type="molecule type" value="Genomic_DNA"/>
</dbReference>
<proteinExistence type="predicted"/>
<dbReference type="Proteomes" id="UP001501183">
    <property type="component" value="Unassembled WGS sequence"/>
</dbReference>
<protein>
    <submittedName>
        <fullName evidence="1">Uncharacterized protein</fullName>
    </submittedName>
</protein>
<gene>
    <name evidence="1" type="ORF">GCM10023094_00470</name>
</gene>
<name>A0ABP8NPU6_9NOCA</name>
<organism evidence="1 2">
    <name type="scientific">Rhodococcus olei</name>
    <dbReference type="NCBI Taxonomy" id="2161675"/>
    <lineage>
        <taxon>Bacteria</taxon>
        <taxon>Bacillati</taxon>
        <taxon>Actinomycetota</taxon>
        <taxon>Actinomycetes</taxon>
        <taxon>Mycobacteriales</taxon>
        <taxon>Nocardiaceae</taxon>
        <taxon>Rhodococcus</taxon>
    </lineage>
</organism>